<dbReference type="AlphaFoldDB" id="A0A1X0QN01"/>
<dbReference type="VEuPathDB" id="FungiDB:BCV72DRAFT_217880"/>
<sequence>VSSRSCAGSPIDSRDMSNTVEELEKMELWHCAGSTQTLLSKLSANSKKVCLIIVDYAALFTNADYIRTLVNNYNSLECIVVDRFHETGKYEVHSRDKILNNNNYLKSFACREVPSRRSK</sequence>
<feature type="non-terminal residue" evidence="1">
    <location>
        <position position="1"/>
    </location>
</feature>
<protein>
    <submittedName>
        <fullName evidence="1">Uncharacterized protein</fullName>
    </submittedName>
</protein>
<dbReference type="Proteomes" id="UP000242414">
    <property type="component" value="Unassembled WGS sequence"/>
</dbReference>
<evidence type="ECO:0000313" key="1">
    <source>
        <dbReference type="EMBL" id="ORE01129.1"/>
    </source>
</evidence>
<gene>
    <name evidence="1" type="ORF">BCV72DRAFT_217880</name>
</gene>
<name>A0A1X0QN01_RHIZD</name>
<proteinExistence type="predicted"/>
<accession>A0A1X0QN01</accession>
<reference evidence="1" key="1">
    <citation type="journal article" date="2016" name="Proc. Natl. Acad. Sci. U.S.A.">
        <title>Lipid metabolic changes in an early divergent fungus govern the establishment of a mutualistic symbiosis with endobacteria.</title>
        <authorList>
            <person name="Lastovetsky O.A."/>
            <person name="Gaspar M.L."/>
            <person name="Mondo S.J."/>
            <person name="LaButti K.M."/>
            <person name="Sandor L."/>
            <person name="Grigoriev I.V."/>
            <person name="Henry S.A."/>
            <person name="Pawlowska T.E."/>
        </authorList>
    </citation>
    <scope>NUCLEOTIDE SEQUENCE [LARGE SCALE GENOMIC DNA]</scope>
    <source>
        <strain evidence="1">ATCC 52814</strain>
    </source>
</reference>
<organism evidence="1">
    <name type="scientific">Rhizopus microsporus var. microsporus</name>
    <dbReference type="NCBI Taxonomy" id="86635"/>
    <lineage>
        <taxon>Eukaryota</taxon>
        <taxon>Fungi</taxon>
        <taxon>Fungi incertae sedis</taxon>
        <taxon>Mucoromycota</taxon>
        <taxon>Mucoromycotina</taxon>
        <taxon>Mucoromycetes</taxon>
        <taxon>Mucorales</taxon>
        <taxon>Mucorineae</taxon>
        <taxon>Rhizopodaceae</taxon>
        <taxon>Rhizopus</taxon>
    </lineage>
</organism>
<dbReference type="OrthoDB" id="2264380at2759"/>
<dbReference type="EMBL" id="KV922180">
    <property type="protein sequence ID" value="ORE01129.1"/>
    <property type="molecule type" value="Genomic_DNA"/>
</dbReference>